<dbReference type="GO" id="GO:0006465">
    <property type="term" value="P:signal peptide processing"/>
    <property type="evidence" value="ECO:0007669"/>
    <property type="project" value="TreeGrafter"/>
</dbReference>
<name>A0A1G5WH94_9FIRM</name>
<dbReference type="GO" id="GO:0004190">
    <property type="term" value="F:aspartic-type endopeptidase activity"/>
    <property type="evidence" value="ECO:0007669"/>
    <property type="project" value="InterPro"/>
</dbReference>
<dbReference type="InterPro" id="IPR050882">
    <property type="entry name" value="Prepilin_peptidase/N-MTase"/>
</dbReference>
<gene>
    <name evidence="4" type="ORF">SAMN02910343_01382</name>
</gene>
<feature type="transmembrane region" description="Helical" evidence="2">
    <location>
        <begin position="99"/>
        <end position="115"/>
    </location>
</feature>
<comment type="similarity">
    <text evidence="1">Belongs to the peptidase A24 family.</text>
</comment>
<dbReference type="InterPro" id="IPR000045">
    <property type="entry name" value="Prepilin_IV_endopep_pep"/>
</dbReference>
<feature type="domain" description="Prepilin type IV endopeptidase peptidase" evidence="3">
    <location>
        <begin position="79"/>
        <end position="177"/>
    </location>
</feature>
<dbReference type="AlphaFoldDB" id="A0A1G5WH94"/>
<evidence type="ECO:0000256" key="2">
    <source>
        <dbReference type="SAM" id="Phobius"/>
    </source>
</evidence>
<dbReference type="Proteomes" id="UP000199689">
    <property type="component" value="Unassembled WGS sequence"/>
</dbReference>
<dbReference type="RefSeq" id="WP_091365217.1">
    <property type="nucleotide sequence ID" value="NZ_FMXA01000020.1"/>
</dbReference>
<feature type="transmembrane region" description="Helical" evidence="2">
    <location>
        <begin position="54"/>
        <end position="87"/>
    </location>
</feature>
<dbReference type="Pfam" id="PF01478">
    <property type="entry name" value="Peptidase_A24"/>
    <property type="match status" value="1"/>
</dbReference>
<evidence type="ECO:0000313" key="4">
    <source>
        <dbReference type="EMBL" id="SDA57443.1"/>
    </source>
</evidence>
<proteinExistence type="inferred from homology"/>
<keyword evidence="2" id="KW-0812">Transmembrane</keyword>
<protein>
    <submittedName>
        <fullName evidence="4">Leader peptidase (Prepilin peptidase) / N-methyltransferase</fullName>
    </submittedName>
</protein>
<dbReference type="GeneID" id="87756385"/>
<dbReference type="Gene3D" id="1.20.120.1220">
    <property type="match status" value="1"/>
</dbReference>
<dbReference type="STRING" id="209880.SAMN02910343_01382"/>
<dbReference type="EMBL" id="FMXA01000020">
    <property type="protein sequence ID" value="SDA57443.1"/>
    <property type="molecule type" value="Genomic_DNA"/>
</dbReference>
<keyword evidence="2" id="KW-0472">Membrane</keyword>
<evidence type="ECO:0000259" key="3">
    <source>
        <dbReference type="Pfam" id="PF01478"/>
    </source>
</evidence>
<organism evidence="4 5">
    <name type="scientific">Allisonella histaminiformans</name>
    <dbReference type="NCBI Taxonomy" id="209880"/>
    <lineage>
        <taxon>Bacteria</taxon>
        <taxon>Bacillati</taxon>
        <taxon>Bacillota</taxon>
        <taxon>Negativicutes</taxon>
        <taxon>Veillonellales</taxon>
        <taxon>Veillonellaceae</taxon>
        <taxon>Allisonella</taxon>
    </lineage>
</organism>
<dbReference type="OrthoDB" id="9789291at2"/>
<keyword evidence="4" id="KW-0808">Transferase</keyword>
<feature type="transmembrane region" description="Helical" evidence="2">
    <location>
        <begin position="162"/>
        <end position="184"/>
    </location>
</feature>
<dbReference type="GO" id="GO:0008168">
    <property type="term" value="F:methyltransferase activity"/>
    <property type="evidence" value="ECO:0007669"/>
    <property type="project" value="UniProtKB-KW"/>
</dbReference>
<reference evidence="4 5" key="1">
    <citation type="submission" date="2016-10" db="EMBL/GenBank/DDBJ databases">
        <authorList>
            <person name="de Groot N.N."/>
        </authorList>
    </citation>
    <scope>NUCLEOTIDE SEQUENCE [LARGE SCALE GENOMIC DNA]</scope>
    <source>
        <strain evidence="4 5">DSM 15230</strain>
    </source>
</reference>
<feature type="transmembrane region" description="Helical" evidence="2">
    <location>
        <begin position="191"/>
        <end position="210"/>
    </location>
</feature>
<dbReference type="PANTHER" id="PTHR30487">
    <property type="entry name" value="TYPE 4 PREPILIN-LIKE PROTEINS LEADER PEPTIDE-PROCESSING ENZYME"/>
    <property type="match status" value="1"/>
</dbReference>
<dbReference type="PANTHER" id="PTHR30487:SF0">
    <property type="entry name" value="PREPILIN LEADER PEPTIDASE_N-METHYLTRANSFERASE-RELATED"/>
    <property type="match status" value="1"/>
</dbReference>
<evidence type="ECO:0000256" key="1">
    <source>
        <dbReference type="ARBA" id="ARBA00005801"/>
    </source>
</evidence>
<feature type="transmembrane region" description="Helical" evidence="2">
    <location>
        <begin position="6"/>
        <end position="24"/>
    </location>
</feature>
<evidence type="ECO:0000313" key="5">
    <source>
        <dbReference type="Proteomes" id="UP000199689"/>
    </source>
</evidence>
<feature type="transmembrane region" description="Helical" evidence="2">
    <location>
        <begin position="122"/>
        <end position="142"/>
    </location>
</feature>
<sequence>MLYFYVALVILLSPLVSLGGSRWVERLYAKNRDILTFPNAVESRSQWRKPAVALLFAILGIRYLFITSGFPLVLMLGGTALLLLMMMTDFEQYCLFDEMMLFFAIGGLACSAIAGMDMDRVIAALAGGALFLLISLLTRGALGGGDIKLIACLGLWFGPGPLLMISLFGIITGGISALVMLLTGKKKRKSTFAYGPYFIIGALGWMSMYGI</sequence>
<keyword evidence="4" id="KW-0489">Methyltransferase</keyword>
<keyword evidence="5" id="KW-1185">Reference proteome</keyword>
<accession>A0A1G5WH94</accession>
<dbReference type="GO" id="GO:0032259">
    <property type="term" value="P:methylation"/>
    <property type="evidence" value="ECO:0007669"/>
    <property type="project" value="UniProtKB-KW"/>
</dbReference>
<dbReference type="GO" id="GO:0005886">
    <property type="term" value="C:plasma membrane"/>
    <property type="evidence" value="ECO:0007669"/>
    <property type="project" value="TreeGrafter"/>
</dbReference>
<keyword evidence="2" id="KW-1133">Transmembrane helix</keyword>